<dbReference type="Proteomes" id="UP000015104">
    <property type="component" value="Unassembled WGS sequence"/>
</dbReference>
<dbReference type="OrthoDB" id="6406612at2759"/>
<dbReference type="Pfam" id="PF01826">
    <property type="entry name" value="TIL"/>
    <property type="match status" value="1"/>
</dbReference>
<dbReference type="EnsemblMetazoa" id="tetur32g00620.1">
    <property type="protein sequence ID" value="tetur32g00620.1"/>
    <property type="gene ID" value="tetur32g00620"/>
</dbReference>
<keyword evidence="3" id="KW-0732">Signal</keyword>
<keyword evidence="1" id="KW-0646">Protease inhibitor</keyword>
<dbReference type="AlphaFoldDB" id="T1L1S0"/>
<name>T1L1S0_TETUR</name>
<reference evidence="6" key="1">
    <citation type="submission" date="2011-08" db="EMBL/GenBank/DDBJ databases">
        <authorList>
            <person name="Rombauts S."/>
        </authorList>
    </citation>
    <scope>NUCLEOTIDE SEQUENCE</scope>
    <source>
        <strain evidence="6">London</strain>
    </source>
</reference>
<dbReference type="PANTHER" id="PTHR23259:SF70">
    <property type="entry name" value="ACCESSORY GLAND PROTEIN ACP62F-RELATED"/>
    <property type="match status" value="1"/>
</dbReference>
<feature type="domain" description="TIL" evidence="4">
    <location>
        <begin position="37"/>
        <end position="89"/>
    </location>
</feature>
<dbReference type="CDD" id="cd19941">
    <property type="entry name" value="TIL"/>
    <property type="match status" value="1"/>
</dbReference>
<protein>
    <recommendedName>
        <fullName evidence="4">TIL domain-containing protein</fullName>
    </recommendedName>
</protein>
<dbReference type="InterPro" id="IPR036084">
    <property type="entry name" value="Ser_inhib-like_sf"/>
</dbReference>
<evidence type="ECO:0000313" key="6">
    <source>
        <dbReference type="Proteomes" id="UP000015104"/>
    </source>
</evidence>
<dbReference type="PANTHER" id="PTHR23259">
    <property type="entry name" value="RIDDLE"/>
    <property type="match status" value="1"/>
</dbReference>
<dbReference type="GO" id="GO:0030414">
    <property type="term" value="F:peptidase inhibitor activity"/>
    <property type="evidence" value="ECO:0007669"/>
    <property type="project" value="UniProtKB-KW"/>
</dbReference>
<dbReference type="SUPFAM" id="SSF57567">
    <property type="entry name" value="Serine protease inhibitors"/>
    <property type="match status" value="1"/>
</dbReference>
<evidence type="ECO:0000259" key="4">
    <source>
        <dbReference type="Pfam" id="PF01826"/>
    </source>
</evidence>
<dbReference type="Gene3D" id="2.10.25.10">
    <property type="entry name" value="Laminin"/>
    <property type="match status" value="1"/>
</dbReference>
<feature type="chain" id="PRO_5004582021" description="TIL domain-containing protein" evidence="3">
    <location>
        <begin position="24"/>
        <end position="123"/>
    </location>
</feature>
<feature type="signal peptide" evidence="3">
    <location>
        <begin position="1"/>
        <end position="23"/>
    </location>
</feature>
<evidence type="ECO:0000256" key="3">
    <source>
        <dbReference type="SAM" id="SignalP"/>
    </source>
</evidence>
<dbReference type="HOGENOM" id="CLU_156801_2_1_1"/>
<evidence type="ECO:0000256" key="1">
    <source>
        <dbReference type="ARBA" id="ARBA00022690"/>
    </source>
</evidence>
<sequence length="123" mass="14345">MIVKPFLPFLILILVLKCSQVNGHKRWSESKLERCSSERQEFNECGTACPPTCYLPNPEFCTRECVARCFCKEGYFEALDGQCYTEQECVAIINAPPNTESHESMNYHLTTIQSYYKYEFFEK</sequence>
<dbReference type="InterPro" id="IPR002919">
    <property type="entry name" value="TIL_dom"/>
</dbReference>
<dbReference type="KEGG" id="tut:107369440"/>
<accession>T1L1S0</accession>
<evidence type="ECO:0000256" key="2">
    <source>
        <dbReference type="ARBA" id="ARBA00023157"/>
    </source>
</evidence>
<proteinExistence type="predicted"/>
<organism evidence="5 6">
    <name type="scientific">Tetranychus urticae</name>
    <name type="common">Two-spotted spider mite</name>
    <dbReference type="NCBI Taxonomy" id="32264"/>
    <lineage>
        <taxon>Eukaryota</taxon>
        <taxon>Metazoa</taxon>
        <taxon>Ecdysozoa</taxon>
        <taxon>Arthropoda</taxon>
        <taxon>Chelicerata</taxon>
        <taxon>Arachnida</taxon>
        <taxon>Acari</taxon>
        <taxon>Acariformes</taxon>
        <taxon>Trombidiformes</taxon>
        <taxon>Prostigmata</taxon>
        <taxon>Eleutherengona</taxon>
        <taxon>Raphignathae</taxon>
        <taxon>Tetranychoidea</taxon>
        <taxon>Tetranychidae</taxon>
        <taxon>Tetranychus</taxon>
    </lineage>
</organism>
<dbReference type="InterPro" id="IPR051368">
    <property type="entry name" value="SerProtInhib-TIL_Domain"/>
</dbReference>
<keyword evidence="2" id="KW-1015">Disulfide bond</keyword>
<dbReference type="EMBL" id="CAEY01000920">
    <property type="status" value="NOT_ANNOTATED_CDS"/>
    <property type="molecule type" value="Genomic_DNA"/>
</dbReference>
<reference evidence="5" key="2">
    <citation type="submission" date="2015-06" db="UniProtKB">
        <authorList>
            <consortium name="EnsemblMetazoa"/>
        </authorList>
    </citation>
    <scope>IDENTIFICATION</scope>
</reference>
<evidence type="ECO:0000313" key="5">
    <source>
        <dbReference type="EnsemblMetazoa" id="tetur32g00620.1"/>
    </source>
</evidence>
<keyword evidence="6" id="KW-1185">Reference proteome</keyword>
<gene>
    <name evidence="5" type="primary">107369440</name>
</gene>
<dbReference type="STRING" id="32264.T1L1S0"/>